<dbReference type="Pfam" id="PF06051">
    <property type="entry name" value="DUF928"/>
    <property type="match status" value="1"/>
</dbReference>
<keyword evidence="3" id="KW-1185">Reference proteome</keyword>
<name>K9ZBH9_ANACC</name>
<proteinExistence type="predicted"/>
<reference evidence="3" key="1">
    <citation type="journal article" date="2013" name="Proc. Natl. Acad. Sci. U.S.A.">
        <title>Improving the coverage of the cyanobacterial phylum using diversity-driven genome sequencing.</title>
        <authorList>
            <person name="Shih P.M."/>
            <person name="Wu D."/>
            <person name="Latifi A."/>
            <person name="Axen S.D."/>
            <person name="Fewer D.P."/>
            <person name="Talla E."/>
            <person name="Calteau A."/>
            <person name="Cai F."/>
            <person name="Tandeau de Marsac N."/>
            <person name="Rippka R."/>
            <person name="Herdman M."/>
            <person name="Sivonen K."/>
            <person name="Coursin T."/>
            <person name="Laurent T."/>
            <person name="Goodwin L."/>
            <person name="Nolan M."/>
            <person name="Davenport K.W."/>
            <person name="Han C.S."/>
            <person name="Rubin E.M."/>
            <person name="Eisen J.A."/>
            <person name="Woyke T."/>
            <person name="Gugger M."/>
            <person name="Kerfeld C.A."/>
        </authorList>
    </citation>
    <scope>NUCLEOTIDE SEQUENCE [LARGE SCALE GENOMIC DNA]</scope>
    <source>
        <strain evidence="3">ATCC 27899 / PCC 7122</strain>
    </source>
</reference>
<protein>
    <recommendedName>
        <fullName evidence="4">DUF928 domain-containing protein</fullName>
    </recommendedName>
</protein>
<dbReference type="InterPro" id="IPR010328">
    <property type="entry name" value="DUF928"/>
</dbReference>
<evidence type="ECO:0000313" key="2">
    <source>
        <dbReference type="EMBL" id="AFZ56563.1"/>
    </source>
</evidence>
<dbReference type="PATRIC" id="fig|272123.3.peg.1083"/>
<dbReference type="KEGG" id="acy:Anacy_0988"/>
<dbReference type="Proteomes" id="UP000010474">
    <property type="component" value="Chromosome"/>
</dbReference>
<accession>K9ZBH9</accession>
<dbReference type="EMBL" id="CP003659">
    <property type="protein sequence ID" value="AFZ56563.1"/>
    <property type="molecule type" value="Genomic_DNA"/>
</dbReference>
<feature type="region of interest" description="Disordered" evidence="1">
    <location>
        <begin position="58"/>
        <end position="79"/>
    </location>
</feature>
<dbReference type="OrthoDB" id="536034at2"/>
<evidence type="ECO:0000256" key="1">
    <source>
        <dbReference type="SAM" id="MobiDB-lite"/>
    </source>
</evidence>
<dbReference type="AlphaFoldDB" id="K9ZBH9"/>
<sequence>MNLQKYINSLTLGKIAVGISPALITLSTFSLPSSAQLSPSLQLPTTPNSKLLAQLQFPSAPDRGKPQRTGAGGRRGNSCIISQNDQPSLTALMPTWDNNGQTVSNNPELYVYVPQINTKSGEFVLIDEEGNEVYQTNFIPPDQPGIVKLTIPSNADLKVGKKYQWFFTIVCNSEDRSQDEYVSGSLERTTLGSLLNNYLQQVAPLKQAEIYAKNRIWHDTISNAADLRTENPDVWLQLLKSVGLEELEKEPFVDFGTPKP</sequence>
<dbReference type="HOGENOM" id="CLU_061545_0_1_3"/>
<dbReference type="eggNOG" id="COG3087">
    <property type="taxonomic scope" value="Bacteria"/>
</dbReference>
<organism evidence="2 3">
    <name type="scientific">Anabaena cylindrica (strain ATCC 27899 / PCC 7122)</name>
    <dbReference type="NCBI Taxonomy" id="272123"/>
    <lineage>
        <taxon>Bacteria</taxon>
        <taxon>Bacillati</taxon>
        <taxon>Cyanobacteriota</taxon>
        <taxon>Cyanophyceae</taxon>
        <taxon>Nostocales</taxon>
        <taxon>Nostocaceae</taxon>
        <taxon>Anabaena</taxon>
    </lineage>
</organism>
<gene>
    <name evidence="2" type="ordered locus">Anacy_0988</name>
</gene>
<dbReference type="STRING" id="272123.Anacy_0988"/>
<evidence type="ECO:0008006" key="4">
    <source>
        <dbReference type="Google" id="ProtNLM"/>
    </source>
</evidence>
<evidence type="ECO:0000313" key="3">
    <source>
        <dbReference type="Proteomes" id="UP000010474"/>
    </source>
</evidence>
<dbReference type="RefSeq" id="WP_015213215.1">
    <property type="nucleotide sequence ID" value="NC_019771.1"/>
</dbReference>